<gene>
    <name evidence="2" type="ORF">PGQ11_011935</name>
</gene>
<feature type="region of interest" description="Disordered" evidence="1">
    <location>
        <begin position="446"/>
        <end position="578"/>
    </location>
</feature>
<evidence type="ECO:0000313" key="3">
    <source>
        <dbReference type="Proteomes" id="UP001390339"/>
    </source>
</evidence>
<proteinExistence type="predicted"/>
<comment type="caution">
    <text evidence="2">The sequence shown here is derived from an EMBL/GenBank/DDBJ whole genome shotgun (WGS) entry which is preliminary data.</text>
</comment>
<reference evidence="2 3" key="1">
    <citation type="journal article" date="2024" name="IMA Fungus">
        <title>Apiospora arundinis, a panoply of carbohydrate-active enzymes and secondary metabolites.</title>
        <authorList>
            <person name="Sorensen T."/>
            <person name="Petersen C."/>
            <person name="Muurmann A.T."/>
            <person name="Christiansen J.V."/>
            <person name="Brundto M.L."/>
            <person name="Overgaard C.K."/>
            <person name="Boysen A.T."/>
            <person name="Wollenberg R.D."/>
            <person name="Larsen T.O."/>
            <person name="Sorensen J.L."/>
            <person name="Nielsen K.L."/>
            <person name="Sondergaard T.E."/>
        </authorList>
    </citation>
    <scope>NUCLEOTIDE SEQUENCE [LARGE SCALE GENOMIC DNA]</scope>
    <source>
        <strain evidence="2 3">AAU 773</strain>
    </source>
</reference>
<name>A0ABR2I1N3_9PEZI</name>
<protein>
    <submittedName>
        <fullName evidence="2">Uncharacterized protein</fullName>
    </submittedName>
</protein>
<dbReference type="EMBL" id="JAPCWZ010000007">
    <property type="protein sequence ID" value="KAK8856023.1"/>
    <property type="molecule type" value="Genomic_DNA"/>
</dbReference>
<feature type="compositionally biased region" description="Polar residues" evidence="1">
    <location>
        <begin position="453"/>
        <end position="463"/>
    </location>
</feature>
<evidence type="ECO:0000313" key="2">
    <source>
        <dbReference type="EMBL" id="KAK8856023.1"/>
    </source>
</evidence>
<dbReference type="Proteomes" id="UP001390339">
    <property type="component" value="Unassembled WGS sequence"/>
</dbReference>
<evidence type="ECO:0000256" key="1">
    <source>
        <dbReference type="SAM" id="MobiDB-lite"/>
    </source>
</evidence>
<keyword evidence="3" id="KW-1185">Reference proteome</keyword>
<accession>A0ABR2I1N3</accession>
<dbReference type="Pfam" id="PF14441">
    <property type="entry name" value="OTT_1508_deam"/>
    <property type="match status" value="1"/>
</dbReference>
<sequence length="578" mass="65065">MAQTTYTVKTAADRRPAQTKPAKKKGPNSPRLDPYMRLINRFYEPLRLLHVLGQTRGKHTAVPKCADSMQKSRRQLLENLAYLVVFGKGGKTPPVAAIGLEGVETGYVFWLACNRSADLNKMEPFLTSMIENVRRHLDHPLDFTKAQFIEQCITFATPKIKKEQRLLERFVACVTDKIIPKPCSDVDRGLVEWLERFLDKSPLELCYLAYEQIKSENFELVTRRGQPLGEESHQSETVQQYGRLRHAIGRLASHIRAPTQVLLDALIHRNIFDEGVSTVKKVCPVNSVPRPEPDGLTTPAGILKRMVKPDNPKMKDYQSAMEIMDNHMHIGEKIIQSYESPDFRPSVHCEVQVLEHFYENNLRYSHNDRFIACSKPACYCCHLYFKAHPADPVEPRSHQKIWPSWSPPLIPDIRSDEKKYRHQLHILNTMIESIRKEALAQIEQRVMSKDNQQDSTTGITPSDSADVHSLEERLRSMNLGNPGTDDEGGESDSSLSSQSMSSGSAHSFHETSATDTAPEEEDEQRLWASSAPYADESHAAMDDGAIDTSSSPTIDPTGYSRPGSDEDDDSEVEGGAAL</sequence>
<dbReference type="PANTHER" id="PTHR42037:SF1">
    <property type="match status" value="1"/>
</dbReference>
<organism evidence="2 3">
    <name type="scientific">Apiospora arundinis</name>
    <dbReference type="NCBI Taxonomy" id="335852"/>
    <lineage>
        <taxon>Eukaryota</taxon>
        <taxon>Fungi</taxon>
        <taxon>Dikarya</taxon>
        <taxon>Ascomycota</taxon>
        <taxon>Pezizomycotina</taxon>
        <taxon>Sordariomycetes</taxon>
        <taxon>Xylariomycetidae</taxon>
        <taxon>Amphisphaeriales</taxon>
        <taxon>Apiosporaceae</taxon>
        <taxon>Apiospora</taxon>
    </lineage>
</organism>
<feature type="region of interest" description="Disordered" evidence="1">
    <location>
        <begin position="1"/>
        <end position="33"/>
    </location>
</feature>
<dbReference type="InterPro" id="IPR027796">
    <property type="entry name" value="OTT_1508_deam-like"/>
</dbReference>
<dbReference type="PANTHER" id="PTHR42037">
    <property type="match status" value="1"/>
</dbReference>
<feature type="compositionally biased region" description="Low complexity" evidence="1">
    <location>
        <begin position="491"/>
        <end position="506"/>
    </location>
</feature>
<feature type="compositionally biased region" description="Basic and acidic residues" evidence="1">
    <location>
        <begin position="465"/>
        <end position="475"/>
    </location>
</feature>